<feature type="region of interest" description="Disordered" evidence="1">
    <location>
        <begin position="276"/>
        <end position="329"/>
    </location>
</feature>
<feature type="transmembrane region" description="Helical" evidence="2">
    <location>
        <begin position="35"/>
        <end position="53"/>
    </location>
</feature>
<feature type="transmembrane region" description="Helical" evidence="2">
    <location>
        <begin position="73"/>
        <end position="90"/>
    </location>
</feature>
<evidence type="ECO:0000313" key="3">
    <source>
        <dbReference type="EMBL" id="KAG0009819.1"/>
    </source>
</evidence>
<name>A0A9P6MQX1_9FUNG</name>
<dbReference type="Proteomes" id="UP000703661">
    <property type="component" value="Unassembled WGS sequence"/>
</dbReference>
<dbReference type="EMBL" id="JAAAID010001488">
    <property type="protein sequence ID" value="KAG0009819.1"/>
    <property type="molecule type" value="Genomic_DNA"/>
</dbReference>
<feature type="compositionally biased region" description="Low complexity" evidence="1">
    <location>
        <begin position="313"/>
        <end position="329"/>
    </location>
</feature>
<evidence type="ECO:0000256" key="2">
    <source>
        <dbReference type="SAM" id="Phobius"/>
    </source>
</evidence>
<proteinExistence type="predicted"/>
<keyword evidence="4" id="KW-1185">Reference proteome</keyword>
<comment type="caution">
    <text evidence="3">The sequence shown here is derived from an EMBL/GenBank/DDBJ whole genome shotgun (WGS) entry which is preliminary data.</text>
</comment>
<keyword evidence="2" id="KW-1133">Transmembrane helix</keyword>
<dbReference type="AlphaFoldDB" id="A0A9P6MQX1"/>
<organism evidence="3 4">
    <name type="scientific">Entomortierella chlamydospora</name>
    <dbReference type="NCBI Taxonomy" id="101097"/>
    <lineage>
        <taxon>Eukaryota</taxon>
        <taxon>Fungi</taxon>
        <taxon>Fungi incertae sedis</taxon>
        <taxon>Mucoromycota</taxon>
        <taxon>Mortierellomycotina</taxon>
        <taxon>Mortierellomycetes</taxon>
        <taxon>Mortierellales</taxon>
        <taxon>Mortierellaceae</taxon>
        <taxon>Entomortierella</taxon>
    </lineage>
</organism>
<protein>
    <submittedName>
        <fullName evidence="3">Uncharacterized protein</fullName>
    </submittedName>
</protein>
<keyword evidence="2" id="KW-0472">Membrane</keyword>
<feature type="non-terminal residue" evidence="3">
    <location>
        <position position="329"/>
    </location>
</feature>
<feature type="transmembrane region" description="Helical" evidence="2">
    <location>
        <begin position="6"/>
        <end position="23"/>
    </location>
</feature>
<keyword evidence="2" id="KW-0812">Transmembrane</keyword>
<accession>A0A9P6MQX1</accession>
<evidence type="ECO:0000256" key="1">
    <source>
        <dbReference type="SAM" id="MobiDB-lite"/>
    </source>
</evidence>
<sequence>MDSDLLLLPQVIVNLYALFYSYFKFIFLYRWIFQLIMSLILSGVYIFFAARVFPLSFQESGQFLMRVVESINVLLAILLIIESILAAVVVRKEKIDRLMDISPRNNTSDAADSANGTQVPQQIHIYQPRLGLAGQRISALSGSTAVTATGGAAAGAGAQSDPSYRIDILREEEEGTDNNDDEGLEMEELPKYQRRPPAQSATIVDLSNLQGVDPAVLTSVLGETALEIQSRVQHQQERNQLGVEALEVTEAPAYSPRLTASDDSLTIEVPNNITVAGSTEESSSTSLLSPTEAGSVISPTQAQGSPIAPTPAPAAAAATVITVAPPEPP</sequence>
<feature type="compositionally biased region" description="Low complexity" evidence="1">
    <location>
        <begin position="278"/>
        <end position="289"/>
    </location>
</feature>
<gene>
    <name evidence="3" type="ORF">BGZ80_002022</name>
</gene>
<reference evidence="3" key="1">
    <citation type="journal article" date="2020" name="Fungal Divers.">
        <title>Resolving the Mortierellaceae phylogeny through synthesis of multi-gene phylogenetics and phylogenomics.</title>
        <authorList>
            <person name="Vandepol N."/>
            <person name="Liber J."/>
            <person name="Desiro A."/>
            <person name="Na H."/>
            <person name="Kennedy M."/>
            <person name="Barry K."/>
            <person name="Grigoriev I.V."/>
            <person name="Miller A.N."/>
            <person name="O'Donnell K."/>
            <person name="Stajich J.E."/>
            <person name="Bonito G."/>
        </authorList>
    </citation>
    <scope>NUCLEOTIDE SEQUENCE</scope>
    <source>
        <strain evidence="3">NRRL 2769</strain>
    </source>
</reference>
<evidence type="ECO:0000313" key="4">
    <source>
        <dbReference type="Proteomes" id="UP000703661"/>
    </source>
</evidence>